<dbReference type="GO" id="GO:0000976">
    <property type="term" value="F:transcription cis-regulatory region binding"/>
    <property type="evidence" value="ECO:0007669"/>
    <property type="project" value="TreeGrafter"/>
</dbReference>
<keyword evidence="7" id="KW-0479">Metal-binding</keyword>
<feature type="binding site" evidence="7">
    <location>
        <position position="144"/>
    </location>
    <ligand>
        <name>Zn(2+)</name>
        <dbReference type="ChEBI" id="CHEBI:29105"/>
    </ligand>
</feature>
<dbReference type="InterPro" id="IPR043135">
    <property type="entry name" value="Fur_C"/>
</dbReference>
<keyword evidence="2" id="KW-0678">Repressor</keyword>
<dbReference type="GO" id="GO:0008270">
    <property type="term" value="F:zinc ion binding"/>
    <property type="evidence" value="ECO:0007669"/>
    <property type="project" value="TreeGrafter"/>
</dbReference>
<keyword evidence="3 7" id="KW-0862">Zinc</keyword>
<evidence type="ECO:0000256" key="7">
    <source>
        <dbReference type="PIRSR" id="PIRSR602481-1"/>
    </source>
</evidence>
<evidence type="ECO:0000256" key="2">
    <source>
        <dbReference type="ARBA" id="ARBA00022491"/>
    </source>
</evidence>
<dbReference type="InterPro" id="IPR002481">
    <property type="entry name" value="FUR"/>
</dbReference>
<dbReference type="PANTHER" id="PTHR33202">
    <property type="entry name" value="ZINC UPTAKE REGULATION PROTEIN"/>
    <property type="match status" value="1"/>
</dbReference>
<dbReference type="OrthoDB" id="594893at2"/>
<evidence type="ECO:0000256" key="5">
    <source>
        <dbReference type="ARBA" id="ARBA00023125"/>
    </source>
</evidence>
<protein>
    <submittedName>
        <fullName evidence="8">Ferric uptake regulator, Fur family</fullName>
    </submittedName>
</protein>
<name>A1BHU9_CHLPD</name>
<keyword evidence="4" id="KW-0805">Transcription regulation</keyword>
<sequence>MLVQQEQKRLMEQFANSCREHGLKITPQRAAIYKEIISSREHPSADQVFRAVRLEYPNVSFDTVNRTLLTFADIGLISIAESSVGIRRFEPDLNAHHHLHCVSCGAIFDFHHADYDVIAVPDKISNSYTVLGKRVVLQVLCPACLDRKKDDLADAAN</sequence>
<dbReference type="CDD" id="cd07153">
    <property type="entry name" value="Fur_like"/>
    <property type="match status" value="1"/>
</dbReference>
<dbReference type="GO" id="GO:1900376">
    <property type="term" value="P:regulation of secondary metabolite biosynthetic process"/>
    <property type="evidence" value="ECO:0007669"/>
    <property type="project" value="TreeGrafter"/>
</dbReference>
<proteinExistence type="inferred from homology"/>
<dbReference type="STRING" id="290317.Cpha266_1963"/>
<feature type="binding site" evidence="7">
    <location>
        <position position="101"/>
    </location>
    <ligand>
        <name>Zn(2+)</name>
        <dbReference type="ChEBI" id="CHEBI:29105"/>
    </ligand>
</feature>
<dbReference type="HOGENOM" id="CLU_096072_4_2_10"/>
<gene>
    <name evidence="8" type="ordered locus">Cpha266_1963</name>
</gene>
<feature type="binding site" evidence="7">
    <location>
        <position position="104"/>
    </location>
    <ligand>
        <name>Zn(2+)</name>
        <dbReference type="ChEBI" id="CHEBI:29105"/>
    </ligand>
</feature>
<dbReference type="KEGG" id="cph:Cpha266_1963"/>
<evidence type="ECO:0000313" key="8">
    <source>
        <dbReference type="EMBL" id="ABL65976.1"/>
    </source>
</evidence>
<dbReference type="AlphaFoldDB" id="A1BHU9"/>
<dbReference type="Gene3D" id="1.10.10.10">
    <property type="entry name" value="Winged helix-like DNA-binding domain superfamily/Winged helix DNA-binding domain"/>
    <property type="match status" value="1"/>
</dbReference>
<evidence type="ECO:0000256" key="3">
    <source>
        <dbReference type="ARBA" id="ARBA00022833"/>
    </source>
</evidence>
<dbReference type="GO" id="GO:0045892">
    <property type="term" value="P:negative regulation of DNA-templated transcription"/>
    <property type="evidence" value="ECO:0007669"/>
    <property type="project" value="TreeGrafter"/>
</dbReference>
<organism evidence="8 9">
    <name type="scientific">Chlorobium phaeobacteroides (strain DSM 266 / SMG 266 / 2430)</name>
    <dbReference type="NCBI Taxonomy" id="290317"/>
    <lineage>
        <taxon>Bacteria</taxon>
        <taxon>Pseudomonadati</taxon>
        <taxon>Chlorobiota</taxon>
        <taxon>Chlorobiia</taxon>
        <taxon>Chlorobiales</taxon>
        <taxon>Chlorobiaceae</taxon>
        <taxon>Chlorobium/Pelodictyon group</taxon>
        <taxon>Chlorobium</taxon>
    </lineage>
</organism>
<comment type="similarity">
    <text evidence="1">Belongs to the Fur family.</text>
</comment>
<evidence type="ECO:0000256" key="4">
    <source>
        <dbReference type="ARBA" id="ARBA00023015"/>
    </source>
</evidence>
<dbReference type="InterPro" id="IPR036390">
    <property type="entry name" value="WH_DNA-bd_sf"/>
</dbReference>
<dbReference type="Gene3D" id="3.30.1490.190">
    <property type="match status" value="1"/>
</dbReference>
<keyword evidence="5" id="KW-0238">DNA-binding</keyword>
<reference evidence="8 9" key="1">
    <citation type="submission" date="2006-12" db="EMBL/GenBank/DDBJ databases">
        <title>Complete sequence of Chlorobium phaeobacteroides DSM 266.</title>
        <authorList>
            <consortium name="US DOE Joint Genome Institute"/>
            <person name="Copeland A."/>
            <person name="Lucas S."/>
            <person name="Lapidus A."/>
            <person name="Barry K."/>
            <person name="Detter J.C."/>
            <person name="Glavina del Rio T."/>
            <person name="Hammon N."/>
            <person name="Israni S."/>
            <person name="Pitluck S."/>
            <person name="Goltsman E."/>
            <person name="Schmutz J."/>
            <person name="Larimer F."/>
            <person name="Land M."/>
            <person name="Hauser L."/>
            <person name="Mikhailova N."/>
            <person name="Li T."/>
            <person name="Overmann J."/>
            <person name="Bryant D.A."/>
            <person name="Richardson P."/>
        </authorList>
    </citation>
    <scope>NUCLEOTIDE SEQUENCE [LARGE SCALE GENOMIC DNA]</scope>
    <source>
        <strain evidence="8 9">DSM 266</strain>
    </source>
</reference>
<evidence type="ECO:0000256" key="6">
    <source>
        <dbReference type="ARBA" id="ARBA00023163"/>
    </source>
</evidence>
<evidence type="ECO:0000256" key="1">
    <source>
        <dbReference type="ARBA" id="ARBA00007957"/>
    </source>
</evidence>
<keyword evidence="6" id="KW-0804">Transcription</keyword>
<dbReference type="eggNOG" id="COG0735">
    <property type="taxonomic scope" value="Bacteria"/>
</dbReference>
<evidence type="ECO:0000313" key="9">
    <source>
        <dbReference type="Proteomes" id="UP000008701"/>
    </source>
</evidence>
<dbReference type="SUPFAM" id="SSF46785">
    <property type="entry name" value="Winged helix' DNA-binding domain"/>
    <property type="match status" value="1"/>
</dbReference>
<dbReference type="InterPro" id="IPR036388">
    <property type="entry name" value="WH-like_DNA-bd_sf"/>
</dbReference>
<keyword evidence="9" id="KW-1185">Reference proteome</keyword>
<dbReference type="Pfam" id="PF01475">
    <property type="entry name" value="FUR"/>
    <property type="match status" value="1"/>
</dbReference>
<dbReference type="PANTHER" id="PTHR33202:SF8">
    <property type="entry name" value="PEROXIDE-RESPONSIVE REPRESSOR PERR"/>
    <property type="match status" value="1"/>
</dbReference>
<dbReference type="GO" id="GO:0003700">
    <property type="term" value="F:DNA-binding transcription factor activity"/>
    <property type="evidence" value="ECO:0007669"/>
    <property type="project" value="InterPro"/>
</dbReference>
<feature type="binding site" evidence="7">
    <location>
        <position position="141"/>
    </location>
    <ligand>
        <name>Zn(2+)</name>
        <dbReference type="ChEBI" id="CHEBI:29105"/>
    </ligand>
</feature>
<comment type="cofactor">
    <cofactor evidence="7">
        <name>Zn(2+)</name>
        <dbReference type="ChEBI" id="CHEBI:29105"/>
    </cofactor>
    <text evidence="7">Binds 1 zinc ion per subunit.</text>
</comment>
<dbReference type="Proteomes" id="UP000008701">
    <property type="component" value="Chromosome"/>
</dbReference>
<dbReference type="EMBL" id="CP000492">
    <property type="protein sequence ID" value="ABL65976.1"/>
    <property type="molecule type" value="Genomic_DNA"/>
</dbReference>
<accession>A1BHU9</accession>